<dbReference type="InterPro" id="IPR035919">
    <property type="entry name" value="EAL_sf"/>
</dbReference>
<proteinExistence type="predicted"/>
<dbReference type="KEGG" id="ldn:H9L06_00490"/>
<dbReference type="CDD" id="cd01948">
    <property type="entry name" value="EAL"/>
    <property type="match status" value="1"/>
</dbReference>
<dbReference type="Gene3D" id="3.20.20.450">
    <property type="entry name" value="EAL domain"/>
    <property type="match status" value="1"/>
</dbReference>
<dbReference type="Pfam" id="PF00563">
    <property type="entry name" value="EAL"/>
    <property type="match status" value="1"/>
</dbReference>
<dbReference type="EMBL" id="CP060716">
    <property type="protein sequence ID" value="QNN62909.1"/>
    <property type="molecule type" value="Genomic_DNA"/>
</dbReference>
<evidence type="ECO:0000313" key="2">
    <source>
        <dbReference type="EMBL" id="QNN62909.1"/>
    </source>
</evidence>
<dbReference type="SUPFAM" id="SSF141868">
    <property type="entry name" value="EAL domain-like"/>
    <property type="match status" value="1"/>
</dbReference>
<sequence length="237" mass="25585">MDTRGAQVVFHTMVDLEKWQVTGFEALTRFTNGSTPLEQLAIAEANGTREQLEIDLIALAGDTAKAALPPDFFLTVNASGSTILHPEIESALTSMDRPWGLELFEGETCADTSTIRRRVCDLGGLFLIDDAGAYAANESRIREARPSVVKIDRELFCAALSDPAARRRLDKLITATRDVNARLLVEGVANDALLNFAQELGADLAQGFCFGKPAPAATLTDSLKELCNRTGIVTPGF</sequence>
<reference evidence="2 3" key="1">
    <citation type="submission" date="2020-08" db="EMBL/GenBank/DDBJ databases">
        <title>Genome sequence of Leucobacter denitrificans KACC 14055T.</title>
        <authorList>
            <person name="Hyun D.-W."/>
            <person name="Bae J.-W."/>
        </authorList>
    </citation>
    <scope>NUCLEOTIDE SEQUENCE [LARGE SCALE GENOMIC DNA]</scope>
    <source>
        <strain evidence="2 3">KACC 14055</strain>
    </source>
</reference>
<dbReference type="Proteomes" id="UP000515934">
    <property type="component" value="Chromosome"/>
</dbReference>
<evidence type="ECO:0000313" key="3">
    <source>
        <dbReference type="Proteomes" id="UP000515934"/>
    </source>
</evidence>
<organism evidence="2 3">
    <name type="scientific">Leucobacter denitrificans</name>
    <dbReference type="NCBI Taxonomy" id="683042"/>
    <lineage>
        <taxon>Bacteria</taxon>
        <taxon>Bacillati</taxon>
        <taxon>Actinomycetota</taxon>
        <taxon>Actinomycetes</taxon>
        <taxon>Micrococcales</taxon>
        <taxon>Microbacteriaceae</taxon>
        <taxon>Leucobacter</taxon>
    </lineage>
</organism>
<dbReference type="PANTHER" id="PTHR33121:SF76">
    <property type="entry name" value="SIGNALING PROTEIN"/>
    <property type="match status" value="1"/>
</dbReference>
<dbReference type="InterPro" id="IPR001633">
    <property type="entry name" value="EAL_dom"/>
</dbReference>
<dbReference type="SMART" id="SM00052">
    <property type="entry name" value="EAL"/>
    <property type="match status" value="1"/>
</dbReference>
<accession>A0A7G9S4Y4</accession>
<dbReference type="InterPro" id="IPR050706">
    <property type="entry name" value="Cyclic-di-GMP_PDE-like"/>
</dbReference>
<keyword evidence="3" id="KW-1185">Reference proteome</keyword>
<dbReference type="GO" id="GO:0071111">
    <property type="term" value="F:cyclic-guanylate-specific phosphodiesterase activity"/>
    <property type="evidence" value="ECO:0007669"/>
    <property type="project" value="InterPro"/>
</dbReference>
<name>A0A7G9S4Y4_9MICO</name>
<dbReference type="PROSITE" id="PS50883">
    <property type="entry name" value="EAL"/>
    <property type="match status" value="1"/>
</dbReference>
<dbReference type="AlphaFoldDB" id="A0A7G9S4Y4"/>
<feature type="domain" description="EAL" evidence="1">
    <location>
        <begin position="1"/>
        <end position="227"/>
    </location>
</feature>
<evidence type="ECO:0000259" key="1">
    <source>
        <dbReference type="PROSITE" id="PS50883"/>
    </source>
</evidence>
<dbReference type="RefSeq" id="WP_187555379.1">
    <property type="nucleotide sequence ID" value="NZ_JBHSLZ010000005.1"/>
</dbReference>
<dbReference type="PANTHER" id="PTHR33121">
    <property type="entry name" value="CYCLIC DI-GMP PHOSPHODIESTERASE PDEF"/>
    <property type="match status" value="1"/>
</dbReference>
<protein>
    <submittedName>
        <fullName evidence="2">EAL domain-containing protein</fullName>
    </submittedName>
</protein>
<gene>
    <name evidence="2" type="ORF">H9L06_00490</name>
</gene>